<feature type="non-terminal residue" evidence="7">
    <location>
        <position position="77"/>
    </location>
</feature>
<feature type="non-terminal residue" evidence="7">
    <location>
        <position position="1"/>
    </location>
</feature>
<keyword evidence="4 6" id="KW-1133">Transmembrane helix</keyword>
<keyword evidence="5 6" id="KW-0472">Membrane</keyword>
<evidence type="ECO:0000256" key="2">
    <source>
        <dbReference type="ARBA" id="ARBA00022475"/>
    </source>
</evidence>
<accession>A0A3M3APL5</accession>
<dbReference type="Pfam" id="PF02653">
    <property type="entry name" value="BPD_transp_2"/>
    <property type="match status" value="1"/>
</dbReference>
<gene>
    <name evidence="7" type="ORF">APX70_07543</name>
</gene>
<feature type="transmembrane region" description="Helical" evidence="6">
    <location>
        <begin position="15"/>
        <end position="38"/>
    </location>
</feature>
<comment type="subcellular location">
    <subcellularLocation>
        <location evidence="1">Cell inner membrane</location>
        <topology evidence="1">Multi-pass membrane protein</topology>
    </subcellularLocation>
</comment>
<keyword evidence="2" id="KW-1003">Cell membrane</keyword>
<dbReference type="Proteomes" id="UP000282378">
    <property type="component" value="Unassembled WGS sequence"/>
</dbReference>
<dbReference type="GO" id="GO:0022857">
    <property type="term" value="F:transmembrane transporter activity"/>
    <property type="evidence" value="ECO:0007669"/>
    <property type="project" value="InterPro"/>
</dbReference>
<evidence type="ECO:0000313" key="8">
    <source>
        <dbReference type="Proteomes" id="UP000282378"/>
    </source>
</evidence>
<dbReference type="GO" id="GO:0005886">
    <property type="term" value="C:plasma membrane"/>
    <property type="evidence" value="ECO:0007669"/>
    <property type="project" value="UniProtKB-SubCell"/>
</dbReference>
<dbReference type="EMBL" id="RBNL01000421">
    <property type="protein sequence ID" value="RMM02357.1"/>
    <property type="molecule type" value="Genomic_DNA"/>
</dbReference>
<comment type="caution">
    <text evidence="7">The sequence shown here is derived from an EMBL/GenBank/DDBJ whole genome shotgun (WGS) entry which is preliminary data.</text>
</comment>
<reference evidence="7 8" key="1">
    <citation type="submission" date="2018-08" db="EMBL/GenBank/DDBJ databases">
        <title>Recombination of ecologically and evolutionarily significant loci maintains genetic cohesion in the Pseudomonas syringae species complex.</title>
        <authorList>
            <person name="Dillon M."/>
            <person name="Thakur S."/>
            <person name="Almeida R.N.D."/>
            <person name="Weir B.S."/>
            <person name="Guttman D.S."/>
        </authorList>
    </citation>
    <scope>NUCLEOTIDE SEQUENCE [LARGE SCALE GENOMIC DNA]</scope>
    <source>
        <strain evidence="7 8">88_10</strain>
    </source>
</reference>
<dbReference type="InterPro" id="IPR001851">
    <property type="entry name" value="ABC_transp_permease"/>
</dbReference>
<evidence type="ECO:0000256" key="3">
    <source>
        <dbReference type="ARBA" id="ARBA00022692"/>
    </source>
</evidence>
<name>A0A3M3APL5_PSEYM</name>
<organism evidence="7 8">
    <name type="scientific">Pseudomonas syringae pv. maculicola</name>
    <dbReference type="NCBI Taxonomy" id="59511"/>
    <lineage>
        <taxon>Bacteria</taxon>
        <taxon>Pseudomonadati</taxon>
        <taxon>Pseudomonadota</taxon>
        <taxon>Gammaproteobacteria</taxon>
        <taxon>Pseudomonadales</taxon>
        <taxon>Pseudomonadaceae</taxon>
        <taxon>Pseudomonas</taxon>
    </lineage>
</organism>
<evidence type="ECO:0000313" key="7">
    <source>
        <dbReference type="EMBL" id="RMM02357.1"/>
    </source>
</evidence>
<keyword evidence="3 6" id="KW-0812">Transmembrane</keyword>
<proteinExistence type="predicted"/>
<evidence type="ECO:0000256" key="6">
    <source>
        <dbReference type="SAM" id="Phobius"/>
    </source>
</evidence>
<dbReference type="AlphaFoldDB" id="A0A3M3APL5"/>
<evidence type="ECO:0000256" key="4">
    <source>
        <dbReference type="ARBA" id="ARBA00022989"/>
    </source>
</evidence>
<protein>
    <submittedName>
        <fullName evidence="7">Putative Ribose ABC transporter, permease protein</fullName>
    </submittedName>
</protein>
<evidence type="ECO:0000256" key="1">
    <source>
        <dbReference type="ARBA" id="ARBA00004429"/>
    </source>
</evidence>
<evidence type="ECO:0000256" key="5">
    <source>
        <dbReference type="ARBA" id="ARBA00023136"/>
    </source>
</evidence>
<sequence>FYIAQNALPGISSMLILGVPLPLVAVAVLAGVYGLVLARGRLGREILAVGTQPQLAYYSGLSTRRVAVWVFLGSALA</sequence>